<sequence>MEDSAANADFLVEIGTEELPPRALPDLQAAFTSGLESANQ</sequence>
<feature type="non-terminal residue" evidence="1">
    <location>
        <position position="40"/>
    </location>
</feature>
<protein>
    <submittedName>
        <fullName evidence="1">Uncharacterized protein</fullName>
    </submittedName>
</protein>
<evidence type="ECO:0000313" key="1">
    <source>
        <dbReference type="EMBL" id="SVA25268.1"/>
    </source>
</evidence>
<name>A0A381UCC4_9ZZZZ</name>
<organism evidence="1">
    <name type="scientific">marine metagenome</name>
    <dbReference type="NCBI Taxonomy" id="408172"/>
    <lineage>
        <taxon>unclassified sequences</taxon>
        <taxon>metagenomes</taxon>
        <taxon>ecological metagenomes</taxon>
    </lineage>
</organism>
<dbReference type="AlphaFoldDB" id="A0A381UCC4"/>
<dbReference type="EMBL" id="UINC01006068">
    <property type="protein sequence ID" value="SVA25268.1"/>
    <property type="molecule type" value="Genomic_DNA"/>
</dbReference>
<proteinExistence type="predicted"/>
<gene>
    <name evidence="1" type="ORF">METZ01_LOCUS78122</name>
</gene>
<accession>A0A381UCC4</accession>
<reference evidence="1" key="1">
    <citation type="submission" date="2018-05" db="EMBL/GenBank/DDBJ databases">
        <authorList>
            <person name="Lanie J.A."/>
            <person name="Ng W.-L."/>
            <person name="Kazmierczak K.M."/>
            <person name="Andrzejewski T.M."/>
            <person name="Davidsen T.M."/>
            <person name="Wayne K.J."/>
            <person name="Tettelin H."/>
            <person name="Glass J.I."/>
            <person name="Rusch D."/>
            <person name="Podicherti R."/>
            <person name="Tsui H.-C.T."/>
            <person name="Winkler M.E."/>
        </authorList>
    </citation>
    <scope>NUCLEOTIDE SEQUENCE</scope>
</reference>